<dbReference type="InterPro" id="IPR055171">
    <property type="entry name" value="GT-D-like"/>
</dbReference>
<gene>
    <name evidence="2" type="ORF">DNH61_14710</name>
</gene>
<dbReference type="InterPro" id="IPR049785">
    <property type="entry name" value="GT-D-like_firm"/>
</dbReference>
<comment type="caution">
    <text evidence="2">The sequence shown here is derived from an EMBL/GenBank/DDBJ whole genome shotgun (WGS) entry which is preliminary data.</text>
</comment>
<feature type="domain" description="GT-D fold-like" evidence="1">
    <location>
        <begin position="46"/>
        <end position="256"/>
    </location>
</feature>
<dbReference type="EMBL" id="QKRB01000045">
    <property type="protein sequence ID" value="PZD95156.1"/>
    <property type="molecule type" value="Genomic_DNA"/>
</dbReference>
<dbReference type="Proteomes" id="UP000249522">
    <property type="component" value="Unassembled WGS sequence"/>
</dbReference>
<dbReference type="Pfam" id="PF22882">
    <property type="entry name" value="GT-D-like"/>
    <property type="match status" value="1"/>
</dbReference>
<organism evidence="2 3">
    <name type="scientific">Paenibacillus sambharensis</name>
    <dbReference type="NCBI Taxonomy" id="1803190"/>
    <lineage>
        <taxon>Bacteria</taxon>
        <taxon>Bacillati</taxon>
        <taxon>Bacillota</taxon>
        <taxon>Bacilli</taxon>
        <taxon>Bacillales</taxon>
        <taxon>Paenibacillaceae</taxon>
        <taxon>Paenibacillus</taxon>
    </lineage>
</organism>
<protein>
    <submittedName>
        <fullName evidence="2">Succinyl-CoA synthetase</fullName>
    </submittedName>
</protein>
<accession>A0A2W1L7A7</accession>
<evidence type="ECO:0000313" key="2">
    <source>
        <dbReference type="EMBL" id="PZD95156.1"/>
    </source>
</evidence>
<keyword evidence="3" id="KW-1185">Reference proteome</keyword>
<sequence>MARYEAGEKLVEDLMPPGMMLPALSLRDVVSAGIQQLAPQLLPLLGTQEVFERLEASIRERSPLSVVRLGDGELLALAQGLVYEPEEISRKAPFLSNAGVKVPDFGARERLAEAVRQADITGVPVSRRAHFQPLLFQVIQQHGISLHGLGLTTSTINYSLLQEGWLSRLLEGRRVLVIGNTAPAFARRLEQNGVQIAGIIAPVAGFPDIDRAIQEASGVDCDLALVSAGIPAVVIAQRLAAEQGKVALDFGHAADQVAAQVEA</sequence>
<evidence type="ECO:0000313" key="3">
    <source>
        <dbReference type="Proteomes" id="UP000249522"/>
    </source>
</evidence>
<reference evidence="2 3" key="1">
    <citation type="submission" date="2018-06" db="EMBL/GenBank/DDBJ databases">
        <title>Paenibacillus imtechensis sp. nov.</title>
        <authorList>
            <person name="Pinnaka A.K."/>
            <person name="Singh H."/>
            <person name="Kaur M."/>
        </authorList>
    </citation>
    <scope>NUCLEOTIDE SEQUENCE [LARGE SCALE GENOMIC DNA]</scope>
    <source>
        <strain evidence="2 3">SMB1</strain>
    </source>
</reference>
<evidence type="ECO:0000259" key="1">
    <source>
        <dbReference type="Pfam" id="PF22882"/>
    </source>
</evidence>
<proteinExistence type="predicted"/>
<dbReference type="NCBIfam" id="NF040628">
    <property type="entry name" value="GT-D_rel"/>
    <property type="match status" value="1"/>
</dbReference>
<dbReference type="AlphaFoldDB" id="A0A2W1L7A7"/>
<dbReference type="OrthoDB" id="2655332at2"/>
<name>A0A2W1L7A7_9BACL</name>